<dbReference type="Pfam" id="PF13532">
    <property type="entry name" value="2OG-FeII_Oxy_2"/>
    <property type="match status" value="1"/>
</dbReference>
<sequence length="1147" mass="129239">MSGCQPVNTPIEEGLKLCIESNQVSTDKGRYQRLVGRLMYLAHTRPDLAYALSVVSQYMHNPVEQHMNAIMLILRYLKNALGKGILFAKNVDHQSIEVYTDADWAGAVDDRRSTFGYFTFVGGNLVTWKSKKQNVIARSSAEAKFRVVKNSHSGLHFVQVRFTENHLVFSPEFVPQSFKFHSLVLCCFQSFFWVLKITWPNAALLNQNRIVYRLGFFNFCSAVSIQSGQNITKKMMMVMRRRLACCTRERELSLDLDEQERIMTYNGLENCILNGHSYENESHTSRGDGCATDSLDEDDTSCSSSKDAFGSFSSKWLTMNMKKDEHGLDEWEVPESPQHFYVKEKPGYSVRFSDVEVMKERFSKLLLGEDITGGKKGLTSALALSNAITNLAVSVFGELWKLEPLSEERKVKWQREMDWLLSPTNYMVELVPAKQSGANGRTLEIMTPKARADIHMNLPALQKLDSMLIETLDSMVDTEFWYAEGGSRAEGRTRSMSQSKRWWLPSPQVPTTGLSDPERKKLLHQAKVVHQVFKAARAINENVLLEMPVPTLIRDALAKSGKANLGEELYRVLTAESSSAEEMLSSLNLKSEHSALEAINRLEAAVFAWKERITEQVSGKSPVRTSWSFIKDPTTELDKMELILFRAEALLQQLRTRYPNLPQSFLDVAKIQYGKDIGHSILEAYSRVLGNLASSILCRMRDILQEDVFSNPNSPIATTSCFPGINLTGMTETPTPSLRIRHSLIDQMNMVDGRFRDPNAGASPDCEASYSDSRRSSVMATPSRSRKYKKKTTTHLKSRFEQGLNYIMGLPRFSRPKGVDGELSPNLYVANCGPAVGLSFDTIASVFSTFGEVKGVYPADDSGARVIVSYFEESAAQAALKALDGHPCPALGGRFLHIRYSIFQPPSQVNDSVPVSLVDSELNIPGIYLLHDFVSAKEEEELLAAVDKMSWKSLSKRRVQHYGYEFCYETRNVNTKQYLGKLPSFVSAIVERISSFPNLESAADIVLDQLTVNEYPPGVGLSPHIDTHSAFEGFIFSLSLAGPCIMDFRRYTEGVWPKSASSSDMSVEYPDKSSSFLRRAIYLPPRSMLLLSGEARYAWHHYIPHHKIDMVKDSVIRRGPRRVSFTFRKVRTGPCQCEFPQYCDSPR</sequence>
<dbReference type="InterPro" id="IPR035979">
    <property type="entry name" value="RBD_domain_sf"/>
</dbReference>
<evidence type="ECO:0000313" key="10">
    <source>
        <dbReference type="Proteomes" id="UP001227230"/>
    </source>
</evidence>
<feature type="domain" description="RRM" evidence="6">
    <location>
        <begin position="825"/>
        <end position="903"/>
    </location>
</feature>
<feature type="domain" description="PRONE" evidence="7">
    <location>
        <begin position="345"/>
        <end position="717"/>
    </location>
</feature>
<evidence type="ECO:0000256" key="1">
    <source>
        <dbReference type="ARBA" id="ARBA00007879"/>
    </source>
</evidence>
<evidence type="ECO:0000256" key="4">
    <source>
        <dbReference type="PROSITE-ProRule" id="PRU00663"/>
    </source>
</evidence>
<dbReference type="SUPFAM" id="SSF51197">
    <property type="entry name" value="Clavaminate synthase-like"/>
    <property type="match status" value="1"/>
</dbReference>
<dbReference type="Pfam" id="PF03759">
    <property type="entry name" value="PRONE"/>
    <property type="match status" value="1"/>
</dbReference>
<dbReference type="Gene3D" id="1.20.58.2010">
    <property type="entry name" value="PRONE domain, subdomain 1"/>
    <property type="match status" value="2"/>
</dbReference>
<dbReference type="InterPro" id="IPR012677">
    <property type="entry name" value="Nucleotide-bd_a/b_plait_sf"/>
</dbReference>
<name>A0ABY9BJX0_VITVI</name>
<feature type="domain" description="Fe2OG dioxygenase" evidence="8">
    <location>
        <begin position="1006"/>
        <end position="1131"/>
    </location>
</feature>
<dbReference type="Proteomes" id="UP001227230">
    <property type="component" value="Chromosome 2"/>
</dbReference>
<dbReference type="PANTHER" id="PTHR33101">
    <property type="entry name" value="ROP GUANINE NUCLEOTIDE EXCHANGE FACTOR 1"/>
    <property type="match status" value="1"/>
</dbReference>
<evidence type="ECO:0000313" key="9">
    <source>
        <dbReference type="EMBL" id="WJZ83166.1"/>
    </source>
</evidence>
<protein>
    <submittedName>
        <fullName evidence="9">Uncharacterized protein</fullName>
    </submittedName>
</protein>
<dbReference type="PROSITE" id="PS51471">
    <property type="entry name" value="FE2OG_OXY"/>
    <property type="match status" value="1"/>
</dbReference>
<dbReference type="InterPro" id="IPR000504">
    <property type="entry name" value="RRM_dom"/>
</dbReference>
<dbReference type="InterPro" id="IPR005123">
    <property type="entry name" value="Oxoglu/Fe-dep_dioxygenase_dom"/>
</dbReference>
<dbReference type="PROSITE" id="PS50102">
    <property type="entry name" value="RRM"/>
    <property type="match status" value="1"/>
</dbReference>
<comment type="similarity">
    <text evidence="1">Belongs to the alkB family.</text>
</comment>
<dbReference type="PANTHER" id="PTHR33101:SF2">
    <property type="entry name" value="ROP GUANINE NUCLEOTIDE EXCHANGE FACTOR 14"/>
    <property type="match status" value="1"/>
</dbReference>
<dbReference type="PROSITE" id="PS51334">
    <property type="entry name" value="PRONE"/>
    <property type="match status" value="1"/>
</dbReference>
<keyword evidence="3" id="KW-0694">RNA-binding</keyword>
<dbReference type="Gene3D" id="2.60.120.590">
    <property type="entry name" value="Alpha-ketoglutarate-dependent dioxygenase AlkB-like"/>
    <property type="match status" value="1"/>
</dbReference>
<gene>
    <name evidence="9" type="ORF">VitviT2T_002871</name>
</gene>
<organism evidence="9 10">
    <name type="scientific">Vitis vinifera</name>
    <name type="common">Grape</name>
    <dbReference type="NCBI Taxonomy" id="29760"/>
    <lineage>
        <taxon>Eukaryota</taxon>
        <taxon>Viridiplantae</taxon>
        <taxon>Streptophyta</taxon>
        <taxon>Embryophyta</taxon>
        <taxon>Tracheophyta</taxon>
        <taxon>Spermatophyta</taxon>
        <taxon>Magnoliopsida</taxon>
        <taxon>eudicotyledons</taxon>
        <taxon>Gunneridae</taxon>
        <taxon>Pentapetalae</taxon>
        <taxon>rosids</taxon>
        <taxon>Vitales</taxon>
        <taxon>Vitaceae</taxon>
        <taxon>Viteae</taxon>
        <taxon>Vitis</taxon>
    </lineage>
</organism>
<dbReference type="InterPro" id="IPR005512">
    <property type="entry name" value="PRONE_dom"/>
</dbReference>
<dbReference type="Gene3D" id="3.30.70.330">
    <property type="match status" value="1"/>
</dbReference>
<feature type="region of interest" description="Disordered" evidence="5">
    <location>
        <begin position="756"/>
        <end position="793"/>
    </location>
</feature>
<evidence type="ECO:0000259" key="8">
    <source>
        <dbReference type="PROSITE" id="PS51471"/>
    </source>
</evidence>
<dbReference type="InterPro" id="IPR027450">
    <property type="entry name" value="AlkB-like"/>
</dbReference>
<dbReference type="CDD" id="cd09272">
    <property type="entry name" value="RNase_HI_RT_Ty1"/>
    <property type="match status" value="1"/>
</dbReference>
<dbReference type="SUPFAM" id="SSF54928">
    <property type="entry name" value="RNA-binding domain, RBD"/>
    <property type="match status" value="1"/>
</dbReference>
<evidence type="ECO:0000259" key="7">
    <source>
        <dbReference type="PROSITE" id="PS51334"/>
    </source>
</evidence>
<proteinExistence type="inferred from homology"/>
<dbReference type="SUPFAM" id="SSF56672">
    <property type="entry name" value="DNA/RNA polymerases"/>
    <property type="match status" value="1"/>
</dbReference>
<evidence type="ECO:0000256" key="2">
    <source>
        <dbReference type="ARBA" id="ARBA00022658"/>
    </source>
</evidence>
<evidence type="ECO:0000256" key="3">
    <source>
        <dbReference type="PROSITE-ProRule" id="PRU00176"/>
    </source>
</evidence>
<evidence type="ECO:0000259" key="6">
    <source>
        <dbReference type="PROSITE" id="PS50102"/>
    </source>
</evidence>
<feature type="region of interest" description="Disordered" evidence="5">
    <location>
        <begin position="280"/>
        <end position="299"/>
    </location>
</feature>
<dbReference type="InterPro" id="IPR043502">
    <property type="entry name" value="DNA/RNA_pol_sf"/>
</dbReference>
<keyword evidence="2 4" id="KW-0344">Guanine-nucleotide releasing factor</keyword>
<reference evidence="9 10" key="1">
    <citation type="journal article" date="2023" name="Hortic Res">
        <title>The complete reference genome for grapevine (Vitis vinifera L.) genetics and breeding.</title>
        <authorList>
            <person name="Shi X."/>
            <person name="Cao S."/>
            <person name="Wang X."/>
            <person name="Huang S."/>
            <person name="Wang Y."/>
            <person name="Liu Z."/>
            <person name="Liu W."/>
            <person name="Leng X."/>
            <person name="Peng Y."/>
            <person name="Wang N."/>
            <person name="Wang Y."/>
            <person name="Ma Z."/>
            <person name="Xu X."/>
            <person name="Zhang F."/>
            <person name="Xue H."/>
            <person name="Zhong H."/>
            <person name="Wang Y."/>
            <person name="Zhang K."/>
            <person name="Velt A."/>
            <person name="Avia K."/>
            <person name="Holtgrawe D."/>
            <person name="Grimplet J."/>
            <person name="Matus J.T."/>
            <person name="Ware D."/>
            <person name="Wu X."/>
            <person name="Wang H."/>
            <person name="Liu C."/>
            <person name="Fang Y."/>
            <person name="Rustenholz C."/>
            <person name="Cheng Z."/>
            <person name="Xiao H."/>
            <person name="Zhou Y."/>
        </authorList>
    </citation>
    <scope>NUCLEOTIDE SEQUENCE [LARGE SCALE GENOMIC DNA]</scope>
    <source>
        <strain evidence="10">cv. Pinot noir / PN40024</strain>
        <tissue evidence="9">Leaf</tissue>
    </source>
</reference>
<accession>A0ABY9BJX0</accession>
<evidence type="ECO:0000256" key="5">
    <source>
        <dbReference type="SAM" id="MobiDB-lite"/>
    </source>
</evidence>
<feature type="compositionally biased region" description="Basic residues" evidence="5">
    <location>
        <begin position="784"/>
        <end position="793"/>
    </location>
</feature>
<dbReference type="InterPro" id="IPR038937">
    <property type="entry name" value="RopGEF"/>
</dbReference>
<dbReference type="EMBL" id="CP126649">
    <property type="protein sequence ID" value="WJZ83166.1"/>
    <property type="molecule type" value="Genomic_DNA"/>
</dbReference>
<keyword evidence="10" id="KW-1185">Reference proteome</keyword>
<dbReference type="InterPro" id="IPR037151">
    <property type="entry name" value="AlkB-like_sf"/>
</dbReference>